<comment type="caution">
    <text evidence="2">The sequence shown here is derived from an EMBL/GenBank/DDBJ whole genome shotgun (WGS) entry which is preliminary data.</text>
</comment>
<feature type="chain" id="PRO_5034427602" evidence="1">
    <location>
        <begin position="19"/>
        <end position="79"/>
    </location>
</feature>
<dbReference type="AlphaFoldDB" id="A0A8H3ZD70"/>
<dbReference type="Proteomes" id="UP000447873">
    <property type="component" value="Unassembled WGS sequence"/>
</dbReference>
<evidence type="ECO:0000313" key="2">
    <source>
        <dbReference type="EMBL" id="KAE9988001.1"/>
    </source>
</evidence>
<keyword evidence="1" id="KW-0732">Signal</keyword>
<proteinExistence type="predicted"/>
<accession>A0A8H3ZD70</accession>
<protein>
    <submittedName>
        <fullName evidence="2">Uncharacterized protein</fullName>
    </submittedName>
</protein>
<reference evidence="2 3" key="1">
    <citation type="submission" date="2018-12" db="EMBL/GenBank/DDBJ databases">
        <title>Venturia inaequalis Genome Resource.</title>
        <authorList>
            <person name="Lichtner F.J."/>
        </authorList>
    </citation>
    <scope>NUCLEOTIDE SEQUENCE [LARGE SCALE GENOMIC DNA]</scope>
    <source>
        <strain evidence="2 3">120213</strain>
    </source>
</reference>
<evidence type="ECO:0000313" key="3">
    <source>
        <dbReference type="Proteomes" id="UP000447873"/>
    </source>
</evidence>
<feature type="signal peptide" evidence="1">
    <location>
        <begin position="1"/>
        <end position="18"/>
    </location>
</feature>
<sequence length="79" mass="8720">MKLTTTLLLYLTVNGVAAKWRCEKQKGTPGVCRDNLDGNFGEEQPPQVCRKASPCNKADHPCTPNQWHEPGGEMYANCA</sequence>
<name>A0A8H3ZD70_VENIN</name>
<gene>
    <name evidence="2" type="ORF">EG328_000945</name>
</gene>
<dbReference type="EMBL" id="WNWS01000012">
    <property type="protein sequence ID" value="KAE9988001.1"/>
    <property type="molecule type" value="Genomic_DNA"/>
</dbReference>
<organism evidence="2 3">
    <name type="scientific">Venturia inaequalis</name>
    <name type="common">Apple scab fungus</name>
    <dbReference type="NCBI Taxonomy" id="5025"/>
    <lineage>
        <taxon>Eukaryota</taxon>
        <taxon>Fungi</taxon>
        <taxon>Dikarya</taxon>
        <taxon>Ascomycota</taxon>
        <taxon>Pezizomycotina</taxon>
        <taxon>Dothideomycetes</taxon>
        <taxon>Pleosporomycetidae</taxon>
        <taxon>Venturiales</taxon>
        <taxon>Venturiaceae</taxon>
        <taxon>Venturia</taxon>
    </lineage>
</organism>
<evidence type="ECO:0000256" key="1">
    <source>
        <dbReference type="SAM" id="SignalP"/>
    </source>
</evidence>